<evidence type="ECO:0000313" key="1">
    <source>
        <dbReference type="EMBL" id="UZK58363.1"/>
    </source>
</evidence>
<gene>
    <name evidence="1" type="ORF">NEH16_01185</name>
</gene>
<protein>
    <recommendedName>
        <fullName evidence="3">Lipoprotein</fullName>
    </recommendedName>
</protein>
<reference evidence="1" key="1">
    <citation type="journal article" date="2022" name="Front. Microbiol.">
        <title>Mirubactin C rescues the lethal effect of cell wall biosynthesis mutations in Bacillus subtilis.</title>
        <authorList>
            <person name="Kepplinger B."/>
            <person name="Wen X."/>
            <person name="Tyler A.R."/>
            <person name="Kim B.Y."/>
            <person name="Brown J."/>
            <person name="Banks P."/>
            <person name="Dashti Y."/>
            <person name="Mackenzie E.S."/>
            <person name="Wills C."/>
            <person name="Kawai Y."/>
            <person name="Waldron K.J."/>
            <person name="Allenby N.E.E."/>
            <person name="Wu L.J."/>
            <person name="Hall M.J."/>
            <person name="Errington J."/>
        </authorList>
    </citation>
    <scope>NUCLEOTIDE SEQUENCE</scope>
    <source>
        <strain evidence="1">MDA8-470</strain>
    </source>
</reference>
<accession>A0ABY6Q1S9</accession>
<evidence type="ECO:0000313" key="2">
    <source>
        <dbReference type="Proteomes" id="UP001164963"/>
    </source>
</evidence>
<proteinExistence type="predicted"/>
<keyword evidence="2" id="KW-1185">Reference proteome</keyword>
<sequence length="325" mass="34789">MAGALAFGLAAALTGCGLVTTTKEDRAYAEKLAEKYYPGALRVIEAHTLIPHSSGSEITFAMTDDPDAVVRMRVDADAGTCNTHDCRGVMDEAVERGRREAAALRMLLGAFRRCGHEVIAVDPQTGAPWIAASPTNATVSGLLKDIGACAREWKDGTGVKGASVNLVAPAVAEKRPTGKKSQPTAMRLSATPLLAALGSHAYYSVGYAARDGRVDPASGSARIVRPFAERQKFAAAVHSAVEDRLRAAHPRVQVSDYEWIWRLEPGTVDRLTGYVLYCEEPDGDKSCLGDRAVLATTDLHGRLRGELREIGKVREGRGPLQLPPM</sequence>
<name>A0ABY6Q1S9_9ACTN</name>
<evidence type="ECO:0008006" key="3">
    <source>
        <dbReference type="Google" id="ProtNLM"/>
    </source>
</evidence>
<dbReference type="NCBIfam" id="NF046121">
    <property type="entry name" value="lipo_SCO7460"/>
    <property type="match status" value="1"/>
</dbReference>
<organism evidence="1 2">
    <name type="scientific">Streptomyces drozdowiczii</name>
    <dbReference type="NCBI Taxonomy" id="202862"/>
    <lineage>
        <taxon>Bacteria</taxon>
        <taxon>Bacillati</taxon>
        <taxon>Actinomycetota</taxon>
        <taxon>Actinomycetes</taxon>
        <taxon>Kitasatosporales</taxon>
        <taxon>Streptomycetaceae</taxon>
        <taxon>Streptomyces</taxon>
    </lineage>
</organism>
<dbReference type="Proteomes" id="UP001164963">
    <property type="component" value="Chromosome"/>
</dbReference>
<dbReference type="EMBL" id="CP098740">
    <property type="protein sequence ID" value="UZK58363.1"/>
    <property type="molecule type" value="Genomic_DNA"/>
</dbReference>